<evidence type="ECO:0000313" key="2">
    <source>
        <dbReference type="EMBL" id="CAA0115897.1"/>
    </source>
</evidence>
<keyword evidence="3" id="KW-1185">Reference proteome</keyword>
<dbReference type="GO" id="GO:0050660">
    <property type="term" value="F:flavin adenine dinucleotide binding"/>
    <property type="evidence" value="ECO:0007669"/>
    <property type="project" value="TreeGrafter"/>
</dbReference>
<keyword evidence="1 2" id="KW-0560">Oxidoreductase</keyword>
<dbReference type="PANTHER" id="PTHR43539:SF68">
    <property type="entry name" value="FLAVIN-BINDING MONOOXYGENASE-LIKE PROTEIN (AFU_ORTHOLOGUE AFUA_4G09220)"/>
    <property type="match status" value="1"/>
</dbReference>
<sequence>MTHPVPVPDASDQVDRWLAAFNAALHRRDVDDLVALFHDDCYWRDLLAMAWDIQTAEGPQSIRLLAAEALEAEWVLSFRRSVDWPAADCIGGVASCWLDFETQAGHGRAHVRIQGGKALTMLTALQELTAHEEMSGPRRHLGADHVARRNKQTWLQRRVAEREAMGAEVQPYALIVGAGQGGLAVAARLKHLGVPALVIEQLDKPGDSWRRRYPTLCLHDVVWYDHLPYLDFPKTWPVYTPKDKMADWLSSYAELMDIDVWTSTVCAGAEWDQERQGWTVTVNRNGVERVLRPVHIILATGVTGEPMTPSIPGQDVFVGDQHHSSRHPGPAQYRDKRVVVIGSNNSAHDICAALWEAGAMVTMIQRSSTLVVKVDTMRELSQAPLYSEEALGKGITTDKADLTVAAIPAKLMPGFQRPRWDEIRARDDDFYRALDKAGFKVDFGDDDSGLWMKYLSRGGGYYIDVGASQLIIDGAIELRSGHAVRELTSDGVVLDSGEQIPAEVIVYATGFGNMNDSVRSIFGNEIADLVGPIWGIGSGRYGDPGPWEGELRNMWKPTAALGLWIHGGNLALSRHYSRYLALQIKARHAGIVTDDHWPGLDGMDHR</sequence>
<dbReference type="RefSeq" id="WP_159230473.1">
    <property type="nucleotide sequence ID" value="NZ_CACSIP010000014.1"/>
</dbReference>
<dbReference type="AlphaFoldDB" id="A0A5S9QC92"/>
<gene>
    <name evidence="2" type="primary">hapE_3</name>
    <name evidence="2" type="ORF">AELLOGFF_03837</name>
</gene>
<reference evidence="2 3" key="1">
    <citation type="submission" date="2019-11" db="EMBL/GenBank/DDBJ databases">
        <authorList>
            <person name="Holert J."/>
        </authorList>
    </citation>
    <scope>NUCLEOTIDE SEQUENCE [LARGE SCALE GENOMIC DNA]</scope>
    <source>
        <strain evidence="2">BC8_1</strain>
    </source>
</reference>
<accession>A0A5S9QC92</accession>
<dbReference type="Pfam" id="PF13738">
    <property type="entry name" value="Pyr_redox_3"/>
    <property type="match status" value="1"/>
</dbReference>
<dbReference type="OrthoDB" id="9808049at2"/>
<dbReference type="SUPFAM" id="SSF54427">
    <property type="entry name" value="NTF2-like"/>
    <property type="match status" value="1"/>
</dbReference>
<dbReference type="InterPro" id="IPR036188">
    <property type="entry name" value="FAD/NAD-bd_sf"/>
</dbReference>
<protein>
    <submittedName>
        <fullName evidence="2">4-hydroxyacetophenone monooxygenase</fullName>
        <ecNumber evidence="2">1.14.13.84</ecNumber>
    </submittedName>
</protein>
<proteinExistence type="predicted"/>
<evidence type="ECO:0000313" key="3">
    <source>
        <dbReference type="Proteomes" id="UP000430146"/>
    </source>
</evidence>
<dbReference type="PRINTS" id="PR00411">
    <property type="entry name" value="PNDRDTASEI"/>
</dbReference>
<keyword evidence="2" id="KW-0503">Monooxygenase</keyword>
<dbReference type="EC" id="1.14.13.84" evidence="2"/>
<dbReference type="Proteomes" id="UP000430146">
    <property type="component" value="Unassembled WGS sequence"/>
</dbReference>
<organism evidence="2 3">
    <name type="scientific">Mycolicibacterium vanbaalenii</name>
    <name type="common">Mycobacterium vanbaalenii</name>
    <dbReference type="NCBI Taxonomy" id="110539"/>
    <lineage>
        <taxon>Bacteria</taxon>
        <taxon>Bacillati</taxon>
        <taxon>Actinomycetota</taxon>
        <taxon>Actinomycetes</taxon>
        <taxon>Mycobacteriales</taxon>
        <taxon>Mycobacteriaceae</taxon>
        <taxon>Mycolicibacterium</taxon>
    </lineage>
</organism>
<name>A0A5S9QC92_MYCVN</name>
<dbReference type="EMBL" id="CACSIP010000014">
    <property type="protein sequence ID" value="CAA0115897.1"/>
    <property type="molecule type" value="Genomic_DNA"/>
</dbReference>
<dbReference type="PANTHER" id="PTHR43539">
    <property type="entry name" value="FLAVIN-BINDING MONOOXYGENASE-LIKE PROTEIN (AFU_ORTHOLOGUE AFUA_4G09220)"/>
    <property type="match status" value="1"/>
</dbReference>
<dbReference type="Gene3D" id="3.10.450.50">
    <property type="match status" value="1"/>
</dbReference>
<dbReference type="Gene3D" id="3.50.50.60">
    <property type="entry name" value="FAD/NAD(P)-binding domain"/>
    <property type="match status" value="1"/>
</dbReference>
<dbReference type="SUPFAM" id="SSF51905">
    <property type="entry name" value="FAD/NAD(P)-binding domain"/>
    <property type="match status" value="2"/>
</dbReference>
<dbReference type="InterPro" id="IPR050982">
    <property type="entry name" value="Auxin_biosynth/cation_transpt"/>
</dbReference>
<dbReference type="InterPro" id="IPR032710">
    <property type="entry name" value="NTF2-like_dom_sf"/>
</dbReference>
<dbReference type="GO" id="GO:0033767">
    <property type="term" value="F:4-hydroxyacetophenone monooxygenase activity"/>
    <property type="evidence" value="ECO:0007669"/>
    <property type="project" value="UniProtKB-EC"/>
</dbReference>
<evidence type="ECO:0000256" key="1">
    <source>
        <dbReference type="ARBA" id="ARBA00023002"/>
    </source>
</evidence>